<organism evidence="1 2">
    <name type="scientific">Bifidobacterium adolescentis L2-32</name>
    <dbReference type="NCBI Taxonomy" id="411481"/>
    <lineage>
        <taxon>Bacteria</taxon>
        <taxon>Bacillati</taxon>
        <taxon>Actinomycetota</taxon>
        <taxon>Actinomycetes</taxon>
        <taxon>Bifidobacteriales</taxon>
        <taxon>Bifidobacteriaceae</taxon>
        <taxon>Bifidobacterium</taxon>
    </lineage>
</organism>
<accession>A7A904</accession>
<evidence type="ECO:0000313" key="1">
    <source>
        <dbReference type="EMBL" id="EDN82219.1"/>
    </source>
</evidence>
<dbReference type="AlphaFoldDB" id="A7A904"/>
<dbReference type="Proteomes" id="UP000003773">
    <property type="component" value="Unassembled WGS sequence"/>
</dbReference>
<protein>
    <submittedName>
        <fullName evidence="1">Uncharacterized protein</fullName>
    </submittedName>
</protein>
<sequence length="59" mass="6599">MTSGIWSVFSSRRYCGFGKVAGLEMVFVRSGSAHDEGCLSHLKNCRNPNCDFRGRLKTK</sequence>
<gene>
    <name evidence="1" type="ORF">BIFADO_02347</name>
</gene>
<proteinExistence type="predicted"/>
<name>A7A904_BIFAD</name>
<comment type="caution">
    <text evidence="1">The sequence shown here is derived from an EMBL/GenBank/DDBJ whole genome shotgun (WGS) entry which is preliminary data.</text>
</comment>
<reference evidence="1 2" key="2">
    <citation type="submission" date="2007-05" db="EMBL/GenBank/DDBJ databases">
        <title>Draft genome sequence of Bifidobacterium adolescentis (L2-32).</title>
        <authorList>
            <person name="Sudarsanam P."/>
            <person name="Ley R."/>
            <person name="Guruge J."/>
            <person name="Turnbaugh P.J."/>
            <person name="Mahowald M."/>
            <person name="Liep D."/>
            <person name="Gordon J."/>
        </authorList>
    </citation>
    <scope>NUCLEOTIDE SEQUENCE [LARGE SCALE GENOMIC DNA]</scope>
    <source>
        <strain evidence="1 2">L2-32</strain>
    </source>
</reference>
<evidence type="ECO:0000313" key="2">
    <source>
        <dbReference type="Proteomes" id="UP000003773"/>
    </source>
</evidence>
<reference evidence="1 2" key="1">
    <citation type="submission" date="2007-04" db="EMBL/GenBank/DDBJ databases">
        <authorList>
            <person name="Fulton L."/>
            <person name="Clifton S."/>
            <person name="Fulton B."/>
            <person name="Xu J."/>
            <person name="Minx P."/>
            <person name="Pepin K.H."/>
            <person name="Johnson M."/>
            <person name="Thiruvilangam P."/>
            <person name="Bhonagiri V."/>
            <person name="Nash W.E."/>
            <person name="Mardis E.R."/>
            <person name="Wilson R.K."/>
        </authorList>
    </citation>
    <scope>NUCLEOTIDE SEQUENCE [LARGE SCALE GENOMIC DNA]</scope>
    <source>
        <strain evidence="1 2">L2-32</strain>
    </source>
</reference>
<dbReference type="HOGENOM" id="CLU_2950991_0_0_11"/>
<dbReference type="EMBL" id="AAXD02000074">
    <property type="protein sequence ID" value="EDN82219.1"/>
    <property type="molecule type" value="Genomic_DNA"/>
</dbReference>